<dbReference type="InterPro" id="IPR000276">
    <property type="entry name" value="GPCR_Rhodpsn"/>
</dbReference>
<keyword evidence="6 10" id="KW-0675">Receptor</keyword>
<dbReference type="SUPFAM" id="SSF81321">
    <property type="entry name" value="Family A G protein-coupled receptor-like"/>
    <property type="match status" value="1"/>
</dbReference>
<reference evidence="10" key="1">
    <citation type="journal article" date="2023" name="PLoS Negl. Trop. Dis.">
        <title>A genome sequence for Biomphalaria pfeifferi, the major vector snail for the human-infecting parasite Schistosoma mansoni.</title>
        <authorList>
            <person name="Bu L."/>
            <person name="Lu L."/>
            <person name="Laidemitt M.R."/>
            <person name="Zhang S.M."/>
            <person name="Mutuku M."/>
            <person name="Mkoji G."/>
            <person name="Steinauer M."/>
            <person name="Loker E.S."/>
        </authorList>
    </citation>
    <scope>NUCLEOTIDE SEQUENCE</scope>
    <source>
        <strain evidence="10">KasaAsao</strain>
    </source>
</reference>
<evidence type="ECO:0000256" key="8">
    <source>
        <dbReference type="SAM" id="Phobius"/>
    </source>
</evidence>
<keyword evidence="11" id="KW-1185">Reference proteome</keyword>
<feature type="transmembrane region" description="Helical" evidence="8">
    <location>
        <begin position="294"/>
        <end position="320"/>
    </location>
</feature>
<evidence type="ECO:0000256" key="5">
    <source>
        <dbReference type="ARBA" id="ARBA00023136"/>
    </source>
</evidence>
<feature type="transmembrane region" description="Helical" evidence="8">
    <location>
        <begin position="147"/>
        <end position="168"/>
    </location>
</feature>
<dbReference type="InterPro" id="IPR017452">
    <property type="entry name" value="GPCR_Rhodpsn_7TM"/>
</dbReference>
<comment type="caution">
    <text evidence="10">The sequence shown here is derived from an EMBL/GenBank/DDBJ whole genome shotgun (WGS) entry which is preliminary data.</text>
</comment>
<dbReference type="Proteomes" id="UP001233172">
    <property type="component" value="Unassembled WGS sequence"/>
</dbReference>
<feature type="transmembrane region" description="Helical" evidence="8">
    <location>
        <begin position="23"/>
        <end position="51"/>
    </location>
</feature>
<evidence type="ECO:0000256" key="6">
    <source>
        <dbReference type="ARBA" id="ARBA00023170"/>
    </source>
</evidence>
<accession>A0AAD8BN13</accession>
<name>A0AAD8BN13_BIOPF</name>
<dbReference type="GO" id="GO:0004930">
    <property type="term" value="F:G protein-coupled receptor activity"/>
    <property type="evidence" value="ECO:0007669"/>
    <property type="project" value="UniProtKB-KW"/>
</dbReference>
<dbReference type="PRINTS" id="PR00237">
    <property type="entry name" value="GPCRRHODOPSN"/>
</dbReference>
<dbReference type="PANTHER" id="PTHR24243:SF208">
    <property type="entry name" value="PYROKININ-1 RECEPTOR"/>
    <property type="match status" value="1"/>
</dbReference>
<sequence>MSMNTTAAFGQHASVEPLLVDCLIVVLNVICGEVVGILGIAANAVSIVVFCKLGFRDSVDVTLTALAISDIGSLVSLQFYYIMINPWVSSVQPPFEISDAILLLSLYPHIYFIRVSGLITAFAALERCVCVVLPLKVHDIFSCKGSILIVSIIFTVSISNVVAPYYYLNLEWTFSPERNSTILRIVPKENWYFGIRLSYMVNDIFVQYLTFAVLIASTAITSVNLHKNAIWRKSISKSEHRKVENKVSIKEIKVVRMLSLVSVSFIVCLLPLCATLTAVGVVKELSQNGAYYQVARLSYCISFLLETVSSSMNAFIYFNMSSKYKNTLKMFFLNA</sequence>
<dbReference type="AlphaFoldDB" id="A0AAD8BN13"/>
<evidence type="ECO:0000313" key="11">
    <source>
        <dbReference type="Proteomes" id="UP001233172"/>
    </source>
</evidence>
<evidence type="ECO:0000259" key="9">
    <source>
        <dbReference type="PROSITE" id="PS50262"/>
    </source>
</evidence>
<evidence type="ECO:0000256" key="2">
    <source>
        <dbReference type="ARBA" id="ARBA00022692"/>
    </source>
</evidence>
<feature type="transmembrane region" description="Helical" evidence="8">
    <location>
        <begin position="258"/>
        <end position="282"/>
    </location>
</feature>
<gene>
    <name evidence="10" type="ORF">Bpfe_013447</name>
</gene>
<evidence type="ECO:0000256" key="7">
    <source>
        <dbReference type="ARBA" id="ARBA00023224"/>
    </source>
</evidence>
<dbReference type="PANTHER" id="PTHR24243">
    <property type="entry name" value="G-PROTEIN COUPLED RECEPTOR"/>
    <property type="match status" value="1"/>
</dbReference>
<dbReference type="Gene3D" id="1.20.1070.10">
    <property type="entry name" value="Rhodopsin 7-helix transmembrane proteins"/>
    <property type="match status" value="1"/>
</dbReference>
<reference evidence="10" key="2">
    <citation type="submission" date="2023-04" db="EMBL/GenBank/DDBJ databases">
        <authorList>
            <person name="Bu L."/>
            <person name="Lu L."/>
            <person name="Laidemitt M.R."/>
            <person name="Zhang S.M."/>
            <person name="Mutuku M."/>
            <person name="Mkoji G."/>
            <person name="Steinauer M."/>
            <person name="Loker E.S."/>
        </authorList>
    </citation>
    <scope>NUCLEOTIDE SEQUENCE</scope>
    <source>
        <strain evidence="10">KasaAsao</strain>
        <tissue evidence="10">Whole Snail</tissue>
    </source>
</reference>
<comment type="subcellular location">
    <subcellularLocation>
        <location evidence="1">Membrane</location>
        <topology evidence="1">Multi-pass membrane protein</topology>
    </subcellularLocation>
</comment>
<proteinExistence type="predicted"/>
<dbReference type="EMBL" id="JASAOG010000057">
    <property type="protein sequence ID" value="KAK0057083.1"/>
    <property type="molecule type" value="Genomic_DNA"/>
</dbReference>
<dbReference type="Pfam" id="PF00001">
    <property type="entry name" value="7tm_1"/>
    <property type="match status" value="1"/>
</dbReference>
<organism evidence="10 11">
    <name type="scientific">Biomphalaria pfeifferi</name>
    <name type="common">Bloodfluke planorb</name>
    <name type="synonym">Freshwater snail</name>
    <dbReference type="NCBI Taxonomy" id="112525"/>
    <lineage>
        <taxon>Eukaryota</taxon>
        <taxon>Metazoa</taxon>
        <taxon>Spiralia</taxon>
        <taxon>Lophotrochozoa</taxon>
        <taxon>Mollusca</taxon>
        <taxon>Gastropoda</taxon>
        <taxon>Heterobranchia</taxon>
        <taxon>Euthyneura</taxon>
        <taxon>Panpulmonata</taxon>
        <taxon>Hygrophila</taxon>
        <taxon>Lymnaeoidea</taxon>
        <taxon>Planorbidae</taxon>
        <taxon>Biomphalaria</taxon>
    </lineage>
</organism>
<keyword evidence="2 8" id="KW-0812">Transmembrane</keyword>
<evidence type="ECO:0000256" key="4">
    <source>
        <dbReference type="ARBA" id="ARBA00023040"/>
    </source>
</evidence>
<evidence type="ECO:0000313" key="10">
    <source>
        <dbReference type="EMBL" id="KAK0057083.1"/>
    </source>
</evidence>
<dbReference type="PROSITE" id="PS50262">
    <property type="entry name" value="G_PROTEIN_RECEP_F1_2"/>
    <property type="match status" value="1"/>
</dbReference>
<evidence type="ECO:0000256" key="1">
    <source>
        <dbReference type="ARBA" id="ARBA00004141"/>
    </source>
</evidence>
<keyword evidence="5 8" id="KW-0472">Membrane</keyword>
<dbReference type="GO" id="GO:0016020">
    <property type="term" value="C:membrane"/>
    <property type="evidence" value="ECO:0007669"/>
    <property type="project" value="UniProtKB-SubCell"/>
</dbReference>
<evidence type="ECO:0000256" key="3">
    <source>
        <dbReference type="ARBA" id="ARBA00022989"/>
    </source>
</evidence>
<protein>
    <submittedName>
        <fullName evidence="10">FMRFamide receptor</fullName>
    </submittedName>
</protein>
<keyword evidence="3 8" id="KW-1133">Transmembrane helix</keyword>
<feature type="transmembrane region" description="Helical" evidence="8">
    <location>
        <begin position="111"/>
        <end position="135"/>
    </location>
</feature>
<keyword evidence="7" id="KW-0807">Transducer</keyword>
<feature type="transmembrane region" description="Helical" evidence="8">
    <location>
        <begin position="63"/>
        <end position="84"/>
    </location>
</feature>
<keyword evidence="4" id="KW-0297">G-protein coupled receptor</keyword>
<feature type="domain" description="G-protein coupled receptors family 1 profile" evidence="9">
    <location>
        <begin position="42"/>
        <end position="317"/>
    </location>
</feature>
<feature type="transmembrane region" description="Helical" evidence="8">
    <location>
        <begin position="205"/>
        <end position="225"/>
    </location>
</feature>